<evidence type="ECO:0000256" key="9">
    <source>
        <dbReference type="PIRSR" id="PIRSR036696-1"/>
    </source>
</evidence>
<dbReference type="PANTHER" id="PTHR45892:SF1">
    <property type="entry name" value="AMINOACYLASE-1"/>
    <property type="match status" value="1"/>
</dbReference>
<feature type="active site" evidence="9">
    <location>
        <position position="92"/>
    </location>
</feature>
<dbReference type="PIRSF" id="PIRSF036696">
    <property type="entry name" value="ACY-1"/>
    <property type="match status" value="1"/>
</dbReference>
<dbReference type="InterPro" id="IPR011650">
    <property type="entry name" value="Peptidase_M20_dimer"/>
</dbReference>
<dbReference type="EMBL" id="JARPUR010000004">
    <property type="protein sequence ID" value="KAK4878818.1"/>
    <property type="molecule type" value="Genomic_DNA"/>
</dbReference>
<dbReference type="InterPro" id="IPR010159">
    <property type="entry name" value="N-acyl_aa_amidohydrolase"/>
</dbReference>
<keyword evidence="5 10" id="KW-0479">Metal-binding</keyword>
<dbReference type="Gene3D" id="3.40.630.10">
    <property type="entry name" value="Zn peptidases"/>
    <property type="match status" value="1"/>
</dbReference>
<dbReference type="SUPFAM" id="SSF53187">
    <property type="entry name" value="Zn-dependent exopeptidases"/>
    <property type="match status" value="1"/>
</dbReference>
<evidence type="ECO:0000256" key="8">
    <source>
        <dbReference type="ARBA" id="ARBA00029656"/>
    </source>
</evidence>
<reference evidence="13" key="1">
    <citation type="submission" date="2023-01" db="EMBL/GenBank/DDBJ databases">
        <title>Key to firefly adult light organ development and bioluminescence: homeobox transcription factors regulate luciferase expression and transportation to peroxisome.</title>
        <authorList>
            <person name="Fu X."/>
        </authorList>
    </citation>
    <scope>NUCLEOTIDE SEQUENCE [LARGE SCALE GENOMIC DNA]</scope>
</reference>
<dbReference type="InterPro" id="IPR052083">
    <property type="entry name" value="Aminoacylase-1_M20A"/>
</dbReference>
<dbReference type="Gene3D" id="1.10.150.900">
    <property type="match status" value="1"/>
</dbReference>
<dbReference type="FunFam" id="3.40.630.10:FF:000019">
    <property type="entry name" value="Aminoacylase 1"/>
    <property type="match status" value="1"/>
</dbReference>
<dbReference type="InterPro" id="IPR036264">
    <property type="entry name" value="Bact_exopeptidase_dim_dom"/>
</dbReference>
<evidence type="ECO:0000256" key="10">
    <source>
        <dbReference type="PIRSR" id="PIRSR036696-2"/>
    </source>
</evidence>
<feature type="binding site" evidence="10">
    <location>
        <position position="375"/>
    </location>
    <ligand>
        <name>Zn(2+)</name>
        <dbReference type="ChEBI" id="CHEBI:29105"/>
        <label>2</label>
    </ligand>
</feature>
<dbReference type="GO" id="GO:0005737">
    <property type="term" value="C:cytoplasm"/>
    <property type="evidence" value="ECO:0007669"/>
    <property type="project" value="UniProtKB-SubCell"/>
</dbReference>
<gene>
    <name evidence="12" type="ORF">RN001_011324</name>
</gene>
<proteinExistence type="inferred from homology"/>
<dbReference type="Gene3D" id="3.30.70.360">
    <property type="match status" value="1"/>
</dbReference>
<dbReference type="NCBIfam" id="TIGR01880">
    <property type="entry name" value="Ac-peptdase-euk"/>
    <property type="match status" value="1"/>
</dbReference>
<dbReference type="SUPFAM" id="SSF55031">
    <property type="entry name" value="Bacterial exopeptidase dimerisation domain"/>
    <property type="match status" value="1"/>
</dbReference>
<evidence type="ECO:0000256" key="2">
    <source>
        <dbReference type="ARBA" id="ARBA00006247"/>
    </source>
</evidence>
<keyword evidence="7 10" id="KW-0862">Zinc</keyword>
<dbReference type="PANTHER" id="PTHR45892">
    <property type="entry name" value="AMINOACYLASE-1"/>
    <property type="match status" value="1"/>
</dbReference>
<feature type="domain" description="Peptidase M20 dimerisation" evidence="11">
    <location>
        <begin position="198"/>
        <end position="301"/>
    </location>
</feature>
<evidence type="ECO:0000256" key="1">
    <source>
        <dbReference type="ARBA" id="ARBA00004496"/>
    </source>
</evidence>
<keyword evidence="6" id="KW-0378">Hydrolase</keyword>
<dbReference type="InterPro" id="IPR002933">
    <property type="entry name" value="Peptidase_M20"/>
</dbReference>
<organism evidence="12 13">
    <name type="scientific">Aquatica leii</name>
    <dbReference type="NCBI Taxonomy" id="1421715"/>
    <lineage>
        <taxon>Eukaryota</taxon>
        <taxon>Metazoa</taxon>
        <taxon>Ecdysozoa</taxon>
        <taxon>Arthropoda</taxon>
        <taxon>Hexapoda</taxon>
        <taxon>Insecta</taxon>
        <taxon>Pterygota</taxon>
        <taxon>Neoptera</taxon>
        <taxon>Endopterygota</taxon>
        <taxon>Coleoptera</taxon>
        <taxon>Polyphaga</taxon>
        <taxon>Elateriformia</taxon>
        <taxon>Elateroidea</taxon>
        <taxon>Lampyridae</taxon>
        <taxon>Luciolinae</taxon>
        <taxon>Aquatica</taxon>
    </lineage>
</organism>
<comment type="caution">
    <text evidence="12">The sequence shown here is derived from an EMBL/GenBank/DDBJ whole genome shotgun (WGS) entry which is preliminary data.</text>
</comment>
<feature type="binding site" evidence="10">
    <location>
        <position position="123"/>
    </location>
    <ligand>
        <name>Zn(2+)</name>
        <dbReference type="ChEBI" id="CHEBI:29105"/>
        <label>1</label>
    </ligand>
</feature>
<dbReference type="AlphaFoldDB" id="A0AAN7SNP4"/>
<feature type="binding site" evidence="10">
    <location>
        <position position="90"/>
    </location>
    <ligand>
        <name>Zn(2+)</name>
        <dbReference type="ChEBI" id="CHEBI:29105"/>
        <label>1</label>
    </ligand>
</feature>
<feature type="binding site" evidence="10">
    <location>
        <position position="123"/>
    </location>
    <ligand>
        <name>Zn(2+)</name>
        <dbReference type="ChEBI" id="CHEBI:29105"/>
        <label>2</label>
    </ligand>
</feature>
<feature type="binding site" evidence="10">
    <location>
        <position position="185"/>
    </location>
    <ligand>
        <name>Zn(2+)</name>
        <dbReference type="ChEBI" id="CHEBI:29105"/>
        <label>1</label>
    </ligand>
</feature>
<evidence type="ECO:0000256" key="5">
    <source>
        <dbReference type="ARBA" id="ARBA00022723"/>
    </source>
</evidence>
<comment type="cofactor">
    <cofactor evidence="10">
        <name>Zn(2+)</name>
        <dbReference type="ChEBI" id="CHEBI:29105"/>
    </cofactor>
    <text evidence="10">Binds 2 Zn(2+) ions per subunit.</text>
</comment>
<keyword evidence="13" id="KW-1185">Reference proteome</keyword>
<accession>A0AAN7SNP4</accession>
<dbReference type="PROSITE" id="PS00758">
    <property type="entry name" value="ARGE_DAPE_CPG2_1"/>
    <property type="match status" value="1"/>
</dbReference>
<feature type="active site" description="Proton acceptor" evidence="9">
    <location>
        <position position="157"/>
    </location>
</feature>
<evidence type="ECO:0000256" key="4">
    <source>
        <dbReference type="ARBA" id="ARBA00022490"/>
    </source>
</evidence>
<sequence length="403" mass="45594">MMKPRAWESQDWKNLNEANQKALDNFREYLRIPSVHPNIDYEPCVKFLKKLANDVGLEFSVYRNVPKNPVVVLTWIGTEPSLPSILLNSHMDVVPVFEENWNYKPFNADVDENGNVYARGSQDAKSFGTQYAEAIRRLKKEGFKPKRTVHVSYLPDEETGGIEGMQKFIKSDEFKKLNIGFALDEGSASINNTLLVYYGEKRSWKFAVHCSGQAGHGSLLLDDTAGEKIEYILRNMYKFRATQREKNSNDVVTVNLTMLMGGVQANVIPPKMSLVFDTRSPVADFKHFEALVLKWCEEAGKGVEIETYVKDDEAENTKIDQSNPYWIALKTAVENLGLNMDTAILSANTDARFLRVLGIPTFGFSPSRNTPKRSHNDNEYLNINVFLDGITIYKDIIAGIANV</sequence>
<dbReference type="Pfam" id="PF07687">
    <property type="entry name" value="M20_dimer"/>
    <property type="match status" value="1"/>
</dbReference>
<dbReference type="Proteomes" id="UP001353858">
    <property type="component" value="Unassembled WGS sequence"/>
</dbReference>
<dbReference type="EC" id="3.5.1.14" evidence="3"/>
<dbReference type="InterPro" id="IPR001261">
    <property type="entry name" value="ArgE/DapE_CS"/>
</dbReference>
<dbReference type="GO" id="GO:0004046">
    <property type="term" value="F:aminoacylase activity"/>
    <property type="evidence" value="ECO:0007669"/>
    <property type="project" value="UniProtKB-EC"/>
</dbReference>
<evidence type="ECO:0000313" key="12">
    <source>
        <dbReference type="EMBL" id="KAK4878818.1"/>
    </source>
</evidence>
<evidence type="ECO:0000256" key="6">
    <source>
        <dbReference type="ARBA" id="ARBA00022801"/>
    </source>
</evidence>
<evidence type="ECO:0000259" key="11">
    <source>
        <dbReference type="Pfam" id="PF07687"/>
    </source>
</evidence>
<dbReference type="GO" id="GO:0046872">
    <property type="term" value="F:metal ion binding"/>
    <property type="evidence" value="ECO:0007669"/>
    <property type="project" value="UniProtKB-KW"/>
</dbReference>
<keyword evidence="4" id="KW-0963">Cytoplasm</keyword>
<dbReference type="Pfam" id="PF01546">
    <property type="entry name" value="Peptidase_M20"/>
    <property type="match status" value="1"/>
</dbReference>
<comment type="subcellular location">
    <subcellularLocation>
        <location evidence="1">Cytoplasm</location>
    </subcellularLocation>
</comment>
<comment type="similarity">
    <text evidence="2">Belongs to the peptidase M20A family.</text>
</comment>
<evidence type="ECO:0000256" key="3">
    <source>
        <dbReference type="ARBA" id="ARBA00011913"/>
    </source>
</evidence>
<evidence type="ECO:0000313" key="13">
    <source>
        <dbReference type="Proteomes" id="UP001353858"/>
    </source>
</evidence>
<dbReference type="GO" id="GO:0006520">
    <property type="term" value="P:amino acid metabolic process"/>
    <property type="evidence" value="ECO:0007669"/>
    <property type="project" value="InterPro"/>
</dbReference>
<evidence type="ECO:0000256" key="7">
    <source>
        <dbReference type="ARBA" id="ARBA00022833"/>
    </source>
</evidence>
<feature type="binding site" evidence="10">
    <location>
        <position position="158"/>
    </location>
    <ligand>
        <name>Zn(2+)</name>
        <dbReference type="ChEBI" id="CHEBI:29105"/>
        <label>2</label>
    </ligand>
</feature>
<protein>
    <recommendedName>
        <fullName evidence="3">N-acyl-aliphatic-L-amino acid amidohydrolase</fullName>
        <ecNumber evidence="3">3.5.1.14</ecNumber>
    </recommendedName>
    <alternativeName>
        <fullName evidence="8">N-acyl-L-amino-acid amidohydrolase</fullName>
    </alternativeName>
</protein>
<name>A0AAN7SNP4_9COLE</name>